<gene>
    <name evidence="1" type="ORF">AVEN_212429_1</name>
</gene>
<comment type="caution">
    <text evidence="1">The sequence shown here is derived from an EMBL/GenBank/DDBJ whole genome shotgun (WGS) entry which is preliminary data.</text>
</comment>
<proteinExistence type="predicted"/>
<dbReference type="EMBL" id="BGPR01019179">
    <property type="protein sequence ID" value="GBN81206.1"/>
    <property type="molecule type" value="Genomic_DNA"/>
</dbReference>
<keyword evidence="2" id="KW-1185">Reference proteome</keyword>
<accession>A0A4Y2S0T1</accession>
<dbReference type="Proteomes" id="UP000499080">
    <property type="component" value="Unassembled WGS sequence"/>
</dbReference>
<sequence>MVLCVNGADNLKTGEPMFMMKKDKGTSEVDLMKNDDRRKLSVSLVHRDRVRYPSATLASATDGRPALIYGEHYLFP</sequence>
<organism evidence="1 2">
    <name type="scientific">Araneus ventricosus</name>
    <name type="common">Orbweaver spider</name>
    <name type="synonym">Epeira ventricosa</name>
    <dbReference type="NCBI Taxonomy" id="182803"/>
    <lineage>
        <taxon>Eukaryota</taxon>
        <taxon>Metazoa</taxon>
        <taxon>Ecdysozoa</taxon>
        <taxon>Arthropoda</taxon>
        <taxon>Chelicerata</taxon>
        <taxon>Arachnida</taxon>
        <taxon>Araneae</taxon>
        <taxon>Araneomorphae</taxon>
        <taxon>Entelegynae</taxon>
        <taxon>Araneoidea</taxon>
        <taxon>Araneidae</taxon>
        <taxon>Araneus</taxon>
    </lineage>
</organism>
<protein>
    <submittedName>
        <fullName evidence="1">Uncharacterized protein</fullName>
    </submittedName>
</protein>
<name>A0A4Y2S0T1_ARAVE</name>
<evidence type="ECO:0000313" key="1">
    <source>
        <dbReference type="EMBL" id="GBN81206.1"/>
    </source>
</evidence>
<dbReference type="AlphaFoldDB" id="A0A4Y2S0T1"/>
<reference evidence="1 2" key="1">
    <citation type="journal article" date="2019" name="Sci. Rep.">
        <title>Orb-weaving spider Araneus ventricosus genome elucidates the spidroin gene catalogue.</title>
        <authorList>
            <person name="Kono N."/>
            <person name="Nakamura H."/>
            <person name="Ohtoshi R."/>
            <person name="Moran D.A.P."/>
            <person name="Shinohara A."/>
            <person name="Yoshida Y."/>
            <person name="Fujiwara M."/>
            <person name="Mori M."/>
            <person name="Tomita M."/>
            <person name="Arakawa K."/>
        </authorList>
    </citation>
    <scope>NUCLEOTIDE SEQUENCE [LARGE SCALE GENOMIC DNA]</scope>
</reference>
<evidence type="ECO:0000313" key="2">
    <source>
        <dbReference type="Proteomes" id="UP000499080"/>
    </source>
</evidence>